<evidence type="ECO:0000313" key="1">
    <source>
        <dbReference type="EMBL" id="VVA98910.1"/>
    </source>
</evidence>
<protein>
    <submittedName>
        <fullName evidence="1">Uncharacterized protein</fullName>
    </submittedName>
</protein>
<evidence type="ECO:0000313" key="2">
    <source>
        <dbReference type="Proteomes" id="UP000489600"/>
    </source>
</evidence>
<reference evidence="1" key="1">
    <citation type="submission" date="2019-07" db="EMBL/GenBank/DDBJ databases">
        <authorList>
            <person name="Dittberner H."/>
        </authorList>
    </citation>
    <scope>NUCLEOTIDE SEQUENCE [LARGE SCALE GENOMIC DNA]</scope>
</reference>
<dbReference type="AlphaFoldDB" id="A0A565BDF3"/>
<dbReference type="EMBL" id="CABITT030000003">
    <property type="protein sequence ID" value="VVA98910.1"/>
    <property type="molecule type" value="Genomic_DNA"/>
</dbReference>
<gene>
    <name evidence="1" type="ORF">ANE_LOCUS9355</name>
</gene>
<comment type="caution">
    <text evidence="1">The sequence shown here is derived from an EMBL/GenBank/DDBJ whole genome shotgun (WGS) entry which is preliminary data.</text>
</comment>
<proteinExistence type="predicted"/>
<organism evidence="1 2">
    <name type="scientific">Arabis nemorensis</name>
    <dbReference type="NCBI Taxonomy" id="586526"/>
    <lineage>
        <taxon>Eukaryota</taxon>
        <taxon>Viridiplantae</taxon>
        <taxon>Streptophyta</taxon>
        <taxon>Embryophyta</taxon>
        <taxon>Tracheophyta</taxon>
        <taxon>Spermatophyta</taxon>
        <taxon>Magnoliopsida</taxon>
        <taxon>eudicotyledons</taxon>
        <taxon>Gunneridae</taxon>
        <taxon>Pentapetalae</taxon>
        <taxon>rosids</taxon>
        <taxon>malvids</taxon>
        <taxon>Brassicales</taxon>
        <taxon>Brassicaceae</taxon>
        <taxon>Arabideae</taxon>
        <taxon>Arabis</taxon>
    </lineage>
</organism>
<sequence length="67" mass="6974">MFGRTSKVKTETVSIYTVSESAKTADAKSLCAAPESAKTVSDAKNLCPTPESTKTVCAVPVSYVSIS</sequence>
<dbReference type="Proteomes" id="UP000489600">
    <property type="component" value="Unassembled WGS sequence"/>
</dbReference>
<keyword evidence="2" id="KW-1185">Reference proteome</keyword>
<accession>A0A565BDF3</accession>
<name>A0A565BDF3_9BRAS</name>